<comment type="caution">
    <text evidence="1">The sequence shown here is derived from an EMBL/GenBank/DDBJ whole genome shotgun (WGS) entry which is preliminary data.</text>
</comment>
<proteinExistence type="predicted"/>
<dbReference type="AlphaFoldDB" id="A0A0R1UUZ7"/>
<keyword evidence="2" id="KW-1185">Reference proteome</keyword>
<sequence>MKAKNQPAYSVVCFVLVWQDGFCAVNFGGKHQVDACWDRILKAGTLTEFLDNKIIKAQF</sequence>
<organism evidence="1 2">
    <name type="scientific">Liquorilactobacillus satsumensis DSM 16230 = JCM 12392</name>
    <dbReference type="NCBI Taxonomy" id="1423801"/>
    <lineage>
        <taxon>Bacteria</taxon>
        <taxon>Bacillati</taxon>
        <taxon>Bacillota</taxon>
        <taxon>Bacilli</taxon>
        <taxon>Lactobacillales</taxon>
        <taxon>Lactobacillaceae</taxon>
        <taxon>Liquorilactobacillus</taxon>
    </lineage>
</organism>
<gene>
    <name evidence="1" type="ORF">FD50_GL002148</name>
</gene>
<evidence type="ECO:0000313" key="2">
    <source>
        <dbReference type="Proteomes" id="UP000051166"/>
    </source>
</evidence>
<evidence type="ECO:0000313" key="1">
    <source>
        <dbReference type="EMBL" id="KRL96862.1"/>
    </source>
</evidence>
<dbReference type="Proteomes" id="UP000051166">
    <property type="component" value="Unassembled WGS sequence"/>
</dbReference>
<reference evidence="1 2" key="1">
    <citation type="journal article" date="2015" name="Genome Announc.">
        <title>Expanding the biotechnology potential of lactobacilli through comparative genomics of 213 strains and associated genera.</title>
        <authorList>
            <person name="Sun Z."/>
            <person name="Harris H.M."/>
            <person name="McCann A."/>
            <person name="Guo C."/>
            <person name="Argimon S."/>
            <person name="Zhang W."/>
            <person name="Yang X."/>
            <person name="Jeffery I.B."/>
            <person name="Cooney J.C."/>
            <person name="Kagawa T.F."/>
            <person name="Liu W."/>
            <person name="Song Y."/>
            <person name="Salvetti E."/>
            <person name="Wrobel A."/>
            <person name="Rasinkangas P."/>
            <person name="Parkhill J."/>
            <person name="Rea M.C."/>
            <person name="O'Sullivan O."/>
            <person name="Ritari J."/>
            <person name="Douillard F.P."/>
            <person name="Paul Ross R."/>
            <person name="Yang R."/>
            <person name="Briner A.E."/>
            <person name="Felis G.E."/>
            <person name="de Vos W.M."/>
            <person name="Barrangou R."/>
            <person name="Klaenhammer T.R."/>
            <person name="Caufield P.W."/>
            <person name="Cui Y."/>
            <person name="Zhang H."/>
            <person name="O'Toole P.W."/>
        </authorList>
    </citation>
    <scope>NUCLEOTIDE SEQUENCE [LARGE SCALE GENOMIC DNA]</scope>
    <source>
        <strain evidence="1 2">DSM 16230</strain>
    </source>
</reference>
<protein>
    <submittedName>
        <fullName evidence="1">Uncharacterized protein</fullName>
    </submittedName>
</protein>
<dbReference type="PATRIC" id="fig|1423801.4.peg.2195"/>
<accession>A0A0R1UUZ7</accession>
<name>A0A0R1UUZ7_9LACO</name>
<dbReference type="EMBL" id="AZFQ01000055">
    <property type="protein sequence ID" value="KRL96862.1"/>
    <property type="molecule type" value="Genomic_DNA"/>
</dbReference>
<dbReference type="STRING" id="1423801.FD50_GL002148"/>